<feature type="signal peptide" evidence="2">
    <location>
        <begin position="1"/>
        <end position="23"/>
    </location>
</feature>
<dbReference type="Pfam" id="PF18058">
    <property type="entry name" value="SbsC_C"/>
    <property type="match status" value="1"/>
</dbReference>
<evidence type="ECO:0000313" key="6">
    <source>
        <dbReference type="EMBL" id="MBB5324195.1"/>
    </source>
</evidence>
<dbReference type="Pfam" id="PF22360">
    <property type="entry name" value="SbsC_spectrin-like"/>
    <property type="match status" value="1"/>
</dbReference>
<sequence length="901" mass="95218">MSKKKAIKLATASAIAASAFVAANPNASEAATNVDAVVSQAKAQMRNAYYTYSHTVTNTGEFADIKAVYAEYNKAKKAYADAVALVKKAGGANKDAYLADLEATYEVYITSRVIPYIDAYNYAVKLDAMRQELQAAVDAKDLAKVEELYHKISYELKSRTVILDRVYGQTTRDLLRSQFKAAAQQLRDSLIYDVTVSMKLKAAEEATNKGDLAAAEKALAEAQDALTKATAFKADLTTKQATVKAAYEAKVAPAVVGVSAVNSRTVQIKFNKPIDASTVLVDKGTTDTSDDTLKTTSIVFTALDGQPAISQTDIKASLSDDKKTLTLVAANSDFFTKRYVVDIKNVKTTDGKDVPAYTTTIDTTDSVRPAVLSYSYADNGLTLKVKFSEPLNSVGTVKLYDGTTEISVSPSFTAGSDEMTINLASSSVPVNKALTLKIFGAVDYNGNVINPNPAELTVMKTTVDTTKPTVQSVEAVNDKTVKVTFSEKLLGNPTIKIGGTTAASVSVDSTGLVYTATLNSAQLGIQAVEVSSYTDLAGNVGDAYTKVVELKADTTAPKLVSSQVVKINGIENLVLTFDEEVTTQNNITVVSSNDYYVDENNVRKQVGVTLTTNSTNFKLYNPVNGKSKSVALDISSLPKGTYTVTLPTGATALVKDLASNPNAYAEGKQITFVRGTDSLTTKPALDTNVSTNGVEVVDNNTLRFTFTQNLDASALNLSNFNINGVALSKAVFDGATNKILVTLAPGANTWTGTHVITVSNIKNVSGIAMDTVTTTESMNENVAPTFTATLTSADVIKVTFSEPVAHSTLSNAITGNNFTVKVDGTLNNVTGVYTDSAATTPVSATGNTGYKTVYLKLATPVTDLTKPITVSATNLVDVSAEGASPTVVGNTVSSDVVNVAK</sequence>
<dbReference type="RefSeq" id="WP_183252706.1">
    <property type="nucleotide sequence ID" value="NZ_JACHEP010000004.1"/>
</dbReference>
<feature type="domain" description="SbsC C-terminal" evidence="3">
    <location>
        <begin position="64"/>
        <end position="184"/>
    </location>
</feature>
<evidence type="ECO:0000256" key="2">
    <source>
        <dbReference type="SAM" id="SignalP"/>
    </source>
</evidence>
<dbReference type="InterPro" id="IPR041378">
    <property type="entry name" value="S-layer_SbsC_C"/>
</dbReference>
<evidence type="ECO:0000259" key="4">
    <source>
        <dbReference type="Pfam" id="PF22360"/>
    </source>
</evidence>
<evidence type="ECO:0000259" key="3">
    <source>
        <dbReference type="Pfam" id="PF18058"/>
    </source>
</evidence>
<dbReference type="Gene3D" id="1.20.58.780">
    <property type="match status" value="1"/>
</dbReference>
<reference evidence="5" key="2">
    <citation type="journal article" date="2005" name="Microbiology">
        <title>The structure of secondary cell wall polymers: how Gram-positive bacteria stick their cell walls together.</title>
        <authorList>
            <person name="Schaffer C."/>
            <person name="Messner P."/>
        </authorList>
    </citation>
    <scope>NUCLEOTIDE SEQUENCE</scope>
    <source>
        <strain evidence="5">GS5-97</strain>
    </source>
</reference>
<accession>Q58R21</accession>
<dbReference type="EMBL" id="AY883421">
    <property type="protein sequence ID" value="AAX46285.1"/>
    <property type="molecule type" value="Genomic_DNA"/>
</dbReference>
<reference evidence="5" key="3">
    <citation type="journal article" date="2007" name="Glycobiology">
        <title>The dTDP-4-dehydro-6-deoxyglucose reductase encoding fcd gene is part of the surface layer glycoprotein glycosylation gene cluster of Geobacillus tepidamans GS5-97T.</title>
        <authorList>
            <person name="Zayni S."/>
            <person name="Steiner K."/>
            <person name="Pfostl A."/>
            <person name="Hofinger A."/>
            <person name="Kosma P."/>
            <person name="Schaffer C."/>
            <person name="Messner P."/>
        </authorList>
    </citation>
    <scope>NUCLEOTIDE SEQUENCE</scope>
    <source>
        <strain evidence="5">GS5-97</strain>
    </source>
</reference>
<name>Q58R21_9BACL</name>
<keyword evidence="1 2" id="KW-0732">Signal</keyword>
<protein>
    <submittedName>
        <fullName evidence="5">SgtA</fullName>
    </submittedName>
</protein>
<dbReference type="InterPro" id="IPR014755">
    <property type="entry name" value="Cu-Rt/internalin_Ig-like"/>
</dbReference>
<dbReference type="EMBL" id="JACHEP010000004">
    <property type="protein sequence ID" value="MBB5324195.1"/>
    <property type="molecule type" value="Genomic_DNA"/>
</dbReference>
<reference evidence="6 7" key="5">
    <citation type="submission" date="2020-08" db="EMBL/GenBank/DDBJ databases">
        <title>Genomic Encyclopedia of Type Strains, Phase IV (KMG-IV): sequencing the most valuable type-strain genomes for metagenomic binning, comparative biology and taxonomic classification.</title>
        <authorList>
            <person name="Goeker M."/>
        </authorList>
    </citation>
    <scope>NUCLEOTIDE SEQUENCE [LARGE SCALE GENOMIC DNA]</scope>
    <source>
        <strain evidence="6 7">DSM 16325</strain>
    </source>
</reference>
<dbReference type="Gene3D" id="1.20.58.770">
    <property type="match status" value="1"/>
</dbReference>
<evidence type="ECO:0000313" key="5">
    <source>
        <dbReference type="EMBL" id="AAX46285.1"/>
    </source>
</evidence>
<dbReference type="AlphaFoldDB" id="Q58R21"/>
<evidence type="ECO:0000256" key="1">
    <source>
        <dbReference type="ARBA" id="ARBA00022729"/>
    </source>
</evidence>
<reference evidence="5" key="4">
    <citation type="journal article" date="2008" name="Carbohydr. Res.">
        <title>S-layer nanoglycobiology of bacteria.</title>
        <authorList>
            <person name="Messner P."/>
            <person name="Steiner K."/>
            <person name="Zarschler K."/>
            <person name="Schaffer C."/>
        </authorList>
    </citation>
    <scope>NUCLEOTIDE SEQUENCE</scope>
    <source>
        <strain evidence="5">GS5-97</strain>
    </source>
</reference>
<proteinExistence type="predicted"/>
<dbReference type="Gene3D" id="1.20.58.790">
    <property type="match status" value="1"/>
</dbReference>
<feature type="chain" id="PRO_5044737909" evidence="2">
    <location>
        <begin position="24"/>
        <end position="901"/>
    </location>
</feature>
<dbReference type="Gene3D" id="2.60.40.1220">
    <property type="match status" value="4"/>
</dbReference>
<keyword evidence="7" id="KW-1185">Reference proteome</keyword>
<dbReference type="InterPro" id="IPR054605">
    <property type="entry name" value="SbsA_spectrin-like"/>
</dbReference>
<feature type="domain" description="S-layer protein spectrin-like repeat" evidence="4">
    <location>
        <begin position="192"/>
        <end position="251"/>
    </location>
</feature>
<organism evidence="5">
    <name type="scientific">Anoxybacteroides tepidamans</name>
    <dbReference type="NCBI Taxonomy" id="265948"/>
    <lineage>
        <taxon>Bacteria</taxon>
        <taxon>Bacillati</taxon>
        <taxon>Bacillota</taxon>
        <taxon>Bacilli</taxon>
        <taxon>Bacillales</taxon>
        <taxon>Anoxybacillaceae</taxon>
        <taxon>Anoxybacteroides</taxon>
    </lineage>
</organism>
<evidence type="ECO:0000313" key="7">
    <source>
        <dbReference type="Proteomes" id="UP000520011"/>
    </source>
</evidence>
<gene>
    <name evidence="5" type="primary">sgtA</name>
    <name evidence="6" type="ORF">HNQ34_001288</name>
</gene>
<dbReference type="Proteomes" id="UP000520011">
    <property type="component" value="Unassembled WGS sequence"/>
</dbReference>
<reference evidence="5" key="1">
    <citation type="journal article" date="2004" name="Int. J. Syst. Evol. Microbiol.">
        <title>Classification of isolates from locations in Austria and Yellowstone National Park as Geobacillus tepidamans sp. nov.</title>
        <authorList>
            <person name="Schaffer C."/>
            <person name="Franck W.L."/>
            <person name="Scheberl A."/>
            <person name="Kosma P."/>
            <person name="McDermott T.R."/>
            <person name="Messner P."/>
        </authorList>
    </citation>
    <scope>NUCLEOTIDE SEQUENCE</scope>
    <source>
        <strain evidence="5">GS5-97</strain>
    </source>
</reference>